<dbReference type="SMART" id="SM00957">
    <property type="entry name" value="SecA_DEAD"/>
    <property type="match status" value="1"/>
</dbReference>
<dbReference type="InterPro" id="IPR011115">
    <property type="entry name" value="SecA_DEAD"/>
</dbReference>
<dbReference type="Pfam" id="PF07516">
    <property type="entry name" value="SecA_SW"/>
    <property type="match status" value="1"/>
</dbReference>
<dbReference type="Gene3D" id="3.40.50.300">
    <property type="entry name" value="P-loop containing nucleotide triphosphate hydrolases"/>
    <property type="match status" value="2"/>
</dbReference>
<feature type="domain" description="Helicase ATP-binding" evidence="18">
    <location>
        <begin position="89"/>
        <end position="270"/>
    </location>
</feature>
<dbReference type="CDD" id="cd18803">
    <property type="entry name" value="SF2_C_secA"/>
    <property type="match status" value="1"/>
</dbReference>
<comment type="caution">
    <text evidence="21">The sequence shown here is derived from an EMBL/GenBank/DDBJ whole genome shotgun (WGS) entry which is preliminary data.</text>
</comment>
<dbReference type="InterPro" id="IPR044722">
    <property type="entry name" value="SecA_SF2_C"/>
</dbReference>
<comment type="similarity">
    <text evidence="2 15 16">Belongs to the SecA family.</text>
</comment>
<dbReference type="SMART" id="SM00958">
    <property type="entry name" value="SecA_PP_bind"/>
    <property type="match status" value="1"/>
</dbReference>
<dbReference type="Proteomes" id="UP000190198">
    <property type="component" value="Unassembled WGS sequence"/>
</dbReference>
<evidence type="ECO:0000256" key="4">
    <source>
        <dbReference type="ARBA" id="ARBA00022475"/>
    </source>
</evidence>
<dbReference type="PROSITE" id="PS01312">
    <property type="entry name" value="SECA"/>
    <property type="match status" value="1"/>
</dbReference>
<comment type="cofactor">
    <cofactor evidence="1">
        <name>Zn(2+)</name>
        <dbReference type="ChEBI" id="CHEBI:29105"/>
    </cofactor>
</comment>
<dbReference type="Pfam" id="PF21090">
    <property type="entry name" value="P-loop_SecA"/>
    <property type="match status" value="1"/>
</dbReference>
<evidence type="ECO:0000256" key="12">
    <source>
        <dbReference type="ARBA" id="ARBA00022967"/>
    </source>
</evidence>
<keyword evidence="9" id="KW-0862">Zinc</keyword>
<dbReference type="InterPro" id="IPR011116">
    <property type="entry name" value="SecA_Wing/Scaffold"/>
</dbReference>
<evidence type="ECO:0000256" key="1">
    <source>
        <dbReference type="ARBA" id="ARBA00001947"/>
    </source>
</evidence>
<proteinExistence type="inferred from homology"/>
<dbReference type="InterPro" id="IPR036266">
    <property type="entry name" value="SecA_Wing/Scaffold_sf"/>
</dbReference>
<feature type="compositionally biased region" description="Basic and acidic residues" evidence="17">
    <location>
        <begin position="899"/>
        <end position="914"/>
    </location>
</feature>
<dbReference type="GO" id="GO:0065002">
    <property type="term" value="P:intracellular protein transmembrane transport"/>
    <property type="evidence" value="ECO:0007669"/>
    <property type="project" value="UniProtKB-UniRule"/>
</dbReference>
<keyword evidence="3 15" id="KW-0813">Transport</keyword>
<evidence type="ECO:0000256" key="9">
    <source>
        <dbReference type="ARBA" id="ARBA00022833"/>
    </source>
</evidence>
<comment type="subcellular location">
    <subcellularLocation>
        <location evidence="15">Cell membrane</location>
        <topology evidence="15">Peripheral membrane protein</topology>
        <orientation evidence="15">Cytoplasmic side</orientation>
    </subcellularLocation>
    <subcellularLocation>
        <location evidence="15">Cytoplasm</location>
    </subcellularLocation>
    <text evidence="15">Distribution is 50-50.</text>
</comment>
<keyword evidence="14 15" id="KW-0472">Membrane</keyword>
<dbReference type="GO" id="GO:0017038">
    <property type="term" value="P:protein import"/>
    <property type="evidence" value="ECO:0007669"/>
    <property type="project" value="InterPro"/>
</dbReference>
<evidence type="ECO:0000256" key="6">
    <source>
        <dbReference type="ARBA" id="ARBA00022519"/>
    </source>
</evidence>
<evidence type="ECO:0000256" key="5">
    <source>
        <dbReference type="ARBA" id="ARBA00022490"/>
    </source>
</evidence>
<keyword evidence="4 15" id="KW-1003">Cell membrane</keyword>
<dbReference type="GO" id="GO:0005886">
    <property type="term" value="C:plasma membrane"/>
    <property type="evidence" value="ECO:0007669"/>
    <property type="project" value="UniProtKB-SubCell"/>
</dbReference>
<dbReference type="NCBIfam" id="TIGR00963">
    <property type="entry name" value="secA"/>
    <property type="match status" value="1"/>
</dbReference>
<dbReference type="InterPro" id="IPR001650">
    <property type="entry name" value="Helicase_C-like"/>
</dbReference>
<keyword evidence="11 15" id="KW-0653">Protein transport</keyword>
<keyword evidence="13 15" id="KW-0811">Translocation</keyword>
<evidence type="ECO:0000256" key="10">
    <source>
        <dbReference type="ARBA" id="ARBA00022840"/>
    </source>
</evidence>
<dbReference type="PROSITE" id="PS51192">
    <property type="entry name" value="HELICASE_ATP_BIND_1"/>
    <property type="match status" value="1"/>
</dbReference>
<evidence type="ECO:0000256" key="11">
    <source>
        <dbReference type="ARBA" id="ARBA00022927"/>
    </source>
</evidence>
<keyword evidence="7" id="KW-0479">Metal-binding</keyword>
<dbReference type="InterPro" id="IPR000185">
    <property type="entry name" value="SecA"/>
</dbReference>
<evidence type="ECO:0000259" key="20">
    <source>
        <dbReference type="PROSITE" id="PS51196"/>
    </source>
</evidence>
<keyword evidence="8 15" id="KW-0547">Nucleotide-binding</keyword>
<evidence type="ECO:0000256" key="16">
    <source>
        <dbReference type="RuleBase" id="RU003874"/>
    </source>
</evidence>
<keyword evidence="22" id="KW-1185">Reference proteome</keyword>
<reference evidence="21 22" key="1">
    <citation type="submission" date="2016-11" db="EMBL/GenBank/DDBJ databases">
        <title>Mixed transmission modes and dynamic genome evolution in an obligate animal-bacterial symbiosis.</title>
        <authorList>
            <person name="Russell S.L."/>
            <person name="Corbett-Detig R.B."/>
            <person name="Cavanaugh C.M."/>
        </authorList>
    </citation>
    <scope>NUCLEOTIDE SEQUENCE [LARGE SCALE GENOMIC DNA]</scope>
    <source>
        <strain evidence="21">Sp-SM6</strain>
    </source>
</reference>
<dbReference type="HAMAP" id="MF_01382">
    <property type="entry name" value="SecA"/>
    <property type="match status" value="1"/>
</dbReference>
<dbReference type="Pfam" id="PF07517">
    <property type="entry name" value="SecA_DEAD"/>
    <property type="match status" value="1"/>
</dbReference>
<dbReference type="InterPro" id="IPR011130">
    <property type="entry name" value="SecA_preprotein_X-link_dom"/>
</dbReference>
<feature type="binding site" evidence="15">
    <location>
        <position position="539"/>
    </location>
    <ligand>
        <name>ATP</name>
        <dbReference type="ChEBI" id="CHEBI:30616"/>
    </ligand>
</feature>
<dbReference type="PROSITE" id="PS51194">
    <property type="entry name" value="HELICASE_CTER"/>
    <property type="match status" value="1"/>
</dbReference>
<keyword evidence="12 15" id="KW-1278">Translocase</keyword>
<dbReference type="InterPro" id="IPR027417">
    <property type="entry name" value="P-loop_NTPase"/>
</dbReference>
<dbReference type="STRING" id="1918949.BOW51_08960"/>
<dbReference type="InterPro" id="IPR020937">
    <property type="entry name" value="SecA_CS"/>
</dbReference>
<sequence length="934" mass="105817">MMAKLLSKIFGSRNDRLVKRMRKTVAQINQLEPQFEALSDEQLKAKTGEFRERHEAGESLDALMPEAFAAVREASTRVLGMRHFDVQMIGGMVLHDGKIAEMRTGEGKTLVATLAVYLNALDGNGVHVVTVNDYLARRDGEWMGRLYNFLGLSLGIIQSSGLNPDQASFLFDADYKGAEGGYLHLRYSTRKEAYAADITYGTNNEYGFDYLRDNMAFYAEQRVQGSRSFAVVDEVDSILIDEARTPLLISGPAEGDQEIYTRIDKLIPALTRQDPITNEDGEPDFGPGDYSVDEKARQVFLSDEGHEHIEQRLADAGMLDPETSLYDTQNIMLMHHVNAGLRAHVLFQKDVDYIIQNGEIVSVDEFTGRTMPGRRWSEGLHQAIEAKERVTIQKENQTRASLTFQNFFRLYDKLSGMTGTADTEAFELQSIYGLEVVVIPTNKPMTRDDRADLVYLTPDEKYEAIIEDIRDCVKRGQPSLVGTASIEVSELISKMLNQRKIPHQVLNAKQHEREAHIIEDAGRPGAVTIATNMAGRGTDIVLGGSLDAELQALSDDASDAQKETIESEWQKRHATVLEAGGLHVIGTERHESRRVDNQLRGRSGRQGNAGSSRFYLSLQDSLMRIFASERVSGMIQKLGMEKGAAIEHPWFNKVIENAQRKVEGRNFDIRKQLLEYDDVANDQRKVVYSQRNDLMDMDDVYDTVLAMREEVLNDSISLYIPPQSLEEQWEVPGLEEALKREFALEAPLQKWLDEDHDLHEETLRDRLLEMLNTIYDKKVELAGAEQMRNFEKGIMLETLDTHWKEHLAAMDYLRQGIHLRSYAQKNPKQEYKREAFDMFSAMLDTIKVDVVKTLSLVRIQQQAPLDVPHEEPQQMEFMHQEFKGLDDSAGAATESEPSGEEHQPFVRDERKIGRNEPCPCGSGKKYKQCHGKLS</sequence>
<feature type="domain" description="SecA family profile" evidence="20">
    <location>
        <begin position="3"/>
        <end position="647"/>
    </location>
</feature>
<dbReference type="GO" id="GO:0006605">
    <property type="term" value="P:protein targeting"/>
    <property type="evidence" value="ECO:0007669"/>
    <property type="project" value="UniProtKB-UniRule"/>
</dbReference>
<dbReference type="PRINTS" id="PR00906">
    <property type="entry name" value="SECA"/>
</dbReference>
<comment type="function">
    <text evidence="15">Part of the Sec protein translocase complex. Interacts with the SecYEG preprotein conducting channel. Has a central role in coupling the hydrolysis of ATP to the transfer of proteins into and across the cell membrane, serving both as a receptor for the preprotein-SecB complex and as an ATP-driven molecular motor driving the stepwise translocation of polypeptide chains across the membrane.</text>
</comment>
<dbReference type="GO" id="GO:0031522">
    <property type="term" value="C:cell envelope Sec protein transport complex"/>
    <property type="evidence" value="ECO:0007669"/>
    <property type="project" value="UniProtKB-ARBA"/>
</dbReference>
<gene>
    <name evidence="15" type="primary">secA</name>
    <name evidence="21" type="ORF">BOW52_02400</name>
</gene>
<dbReference type="SUPFAM" id="SSF81767">
    <property type="entry name" value="Pre-protein crosslinking domain of SecA"/>
    <property type="match status" value="1"/>
</dbReference>
<keyword evidence="6" id="KW-0997">Cell inner membrane</keyword>
<dbReference type="PANTHER" id="PTHR30612:SF0">
    <property type="entry name" value="CHLOROPLAST PROTEIN-TRANSPORTING ATPASE"/>
    <property type="match status" value="1"/>
</dbReference>
<feature type="region of interest" description="Disordered" evidence="17">
    <location>
        <begin position="885"/>
        <end position="934"/>
    </location>
</feature>
<dbReference type="GO" id="GO:0008564">
    <property type="term" value="F:protein-exporting ATPase activity"/>
    <property type="evidence" value="ECO:0007669"/>
    <property type="project" value="UniProtKB-EC"/>
</dbReference>
<evidence type="ECO:0000256" key="2">
    <source>
        <dbReference type="ARBA" id="ARBA00007650"/>
    </source>
</evidence>
<dbReference type="SUPFAM" id="SSF52540">
    <property type="entry name" value="P-loop containing nucleoside triphosphate hydrolases"/>
    <property type="match status" value="2"/>
</dbReference>
<dbReference type="RefSeq" id="WP_078476270.1">
    <property type="nucleotide sequence ID" value="NZ_MPRK01000024.1"/>
</dbReference>
<dbReference type="Pfam" id="PF02810">
    <property type="entry name" value="SEC-C"/>
    <property type="match status" value="1"/>
</dbReference>
<dbReference type="SUPFAM" id="SSF81886">
    <property type="entry name" value="Helical scaffold and wing domains of SecA"/>
    <property type="match status" value="1"/>
</dbReference>
<dbReference type="InterPro" id="IPR014001">
    <property type="entry name" value="Helicase_ATP-bd"/>
</dbReference>
<dbReference type="InterPro" id="IPR004027">
    <property type="entry name" value="SEC_C_motif"/>
</dbReference>
<dbReference type="FunFam" id="3.40.50.300:FF:000113">
    <property type="entry name" value="Preprotein translocase subunit SecA"/>
    <property type="match status" value="1"/>
</dbReference>
<feature type="compositionally biased region" description="Basic residues" evidence="17">
    <location>
        <begin position="924"/>
        <end position="934"/>
    </location>
</feature>
<dbReference type="CDD" id="cd17928">
    <property type="entry name" value="DEXDc_SecA"/>
    <property type="match status" value="1"/>
</dbReference>
<dbReference type="FunFam" id="1.10.3060.10:FF:000003">
    <property type="entry name" value="Protein translocase subunit SecA"/>
    <property type="match status" value="1"/>
</dbReference>
<comment type="subunit">
    <text evidence="15">Monomer and homodimer. Part of the essential Sec protein translocation apparatus which comprises SecA, SecYEG and auxiliary proteins SecDF-YajC and YidC.</text>
</comment>
<evidence type="ECO:0000256" key="13">
    <source>
        <dbReference type="ARBA" id="ARBA00023010"/>
    </source>
</evidence>
<dbReference type="AlphaFoldDB" id="A0A1T2LC49"/>
<dbReference type="GO" id="GO:0005524">
    <property type="term" value="F:ATP binding"/>
    <property type="evidence" value="ECO:0007669"/>
    <property type="project" value="UniProtKB-UniRule"/>
</dbReference>
<feature type="domain" description="Helicase C-terminal" evidence="19">
    <location>
        <begin position="464"/>
        <end position="655"/>
    </location>
</feature>
<dbReference type="Gene3D" id="3.90.1440.10">
    <property type="entry name" value="SecA, preprotein cross-linking domain"/>
    <property type="match status" value="1"/>
</dbReference>
<dbReference type="Gene3D" id="1.10.3060.10">
    <property type="entry name" value="Helical scaffold and wing domains of SecA"/>
    <property type="match status" value="1"/>
</dbReference>
<evidence type="ECO:0000259" key="19">
    <source>
        <dbReference type="PROSITE" id="PS51194"/>
    </source>
</evidence>
<keyword evidence="5 15" id="KW-0963">Cytoplasm</keyword>
<evidence type="ECO:0000256" key="8">
    <source>
        <dbReference type="ARBA" id="ARBA00022741"/>
    </source>
</evidence>
<evidence type="ECO:0000256" key="15">
    <source>
        <dbReference type="HAMAP-Rule" id="MF_01382"/>
    </source>
</evidence>
<name>A0A1T2LC49_9GAMM</name>
<dbReference type="InterPro" id="IPR014018">
    <property type="entry name" value="SecA_motor_DEAD"/>
</dbReference>
<dbReference type="InterPro" id="IPR036670">
    <property type="entry name" value="SecA_X-link_sf"/>
</dbReference>
<evidence type="ECO:0000256" key="14">
    <source>
        <dbReference type="ARBA" id="ARBA00023136"/>
    </source>
</evidence>
<accession>A0A1T2LC49</accession>
<dbReference type="Pfam" id="PF01043">
    <property type="entry name" value="SecA_PP_bind"/>
    <property type="match status" value="1"/>
</dbReference>
<evidence type="ECO:0000256" key="17">
    <source>
        <dbReference type="SAM" id="MobiDB-lite"/>
    </source>
</evidence>
<organism evidence="21 22">
    <name type="scientific">Solemya elarraichensis gill symbiont</name>
    <dbReference type="NCBI Taxonomy" id="1918949"/>
    <lineage>
        <taxon>Bacteria</taxon>
        <taxon>Pseudomonadati</taxon>
        <taxon>Pseudomonadota</taxon>
        <taxon>Gammaproteobacteria</taxon>
        <taxon>sulfur-oxidizing symbionts</taxon>
    </lineage>
</organism>
<evidence type="ECO:0000256" key="3">
    <source>
        <dbReference type="ARBA" id="ARBA00022448"/>
    </source>
</evidence>
<feature type="binding site" evidence="15">
    <location>
        <begin position="105"/>
        <end position="109"/>
    </location>
    <ligand>
        <name>ATP</name>
        <dbReference type="ChEBI" id="CHEBI:30616"/>
    </ligand>
</feature>
<dbReference type="EMBL" id="MPRK01000024">
    <property type="protein sequence ID" value="OOZ42602.1"/>
    <property type="molecule type" value="Genomic_DNA"/>
</dbReference>
<dbReference type="PROSITE" id="PS51196">
    <property type="entry name" value="SECA_MOTOR_DEAD"/>
    <property type="match status" value="1"/>
</dbReference>
<comment type="catalytic activity">
    <reaction evidence="15">
        <text>ATP + H2O + cellular proteinSide 1 = ADP + phosphate + cellular proteinSide 2.</text>
        <dbReference type="EC" id="7.4.2.8"/>
    </reaction>
</comment>
<dbReference type="PANTHER" id="PTHR30612">
    <property type="entry name" value="SECA INNER MEMBRANE COMPONENT OF SEC PROTEIN SECRETION SYSTEM"/>
    <property type="match status" value="1"/>
</dbReference>
<dbReference type="EC" id="7.4.2.8" evidence="15"/>
<keyword evidence="10 15" id="KW-0067">ATP-binding</keyword>
<evidence type="ECO:0000313" key="21">
    <source>
        <dbReference type="EMBL" id="OOZ42602.1"/>
    </source>
</evidence>
<evidence type="ECO:0000313" key="22">
    <source>
        <dbReference type="Proteomes" id="UP000190198"/>
    </source>
</evidence>
<feature type="binding site" evidence="15">
    <location>
        <position position="87"/>
    </location>
    <ligand>
        <name>ATP</name>
        <dbReference type="ChEBI" id="CHEBI:30616"/>
    </ligand>
</feature>
<dbReference type="OrthoDB" id="9805579at2"/>
<evidence type="ECO:0000256" key="7">
    <source>
        <dbReference type="ARBA" id="ARBA00022723"/>
    </source>
</evidence>
<protein>
    <recommendedName>
        <fullName evidence="15 16">Protein translocase subunit SecA</fullName>
        <ecNumber evidence="15">7.4.2.8</ecNumber>
    </recommendedName>
</protein>
<evidence type="ECO:0000259" key="18">
    <source>
        <dbReference type="PROSITE" id="PS51192"/>
    </source>
</evidence>
<dbReference type="FunFam" id="3.90.1440.10:FF:000001">
    <property type="entry name" value="Preprotein translocase subunit SecA"/>
    <property type="match status" value="1"/>
</dbReference>
<dbReference type="GO" id="GO:0005829">
    <property type="term" value="C:cytosol"/>
    <property type="evidence" value="ECO:0007669"/>
    <property type="project" value="TreeGrafter"/>
</dbReference>
<dbReference type="GO" id="GO:0046872">
    <property type="term" value="F:metal ion binding"/>
    <property type="evidence" value="ECO:0007669"/>
    <property type="project" value="UniProtKB-KW"/>
</dbReference>
<dbReference type="NCBIfam" id="NF009538">
    <property type="entry name" value="PRK12904.1"/>
    <property type="match status" value="1"/>
</dbReference>
<dbReference type="GO" id="GO:0043952">
    <property type="term" value="P:protein transport by the Sec complex"/>
    <property type="evidence" value="ECO:0007669"/>
    <property type="project" value="TreeGrafter"/>
</dbReference>